<keyword evidence="3" id="KW-1185">Reference proteome</keyword>
<feature type="transmembrane region" description="Helical" evidence="1">
    <location>
        <begin position="56"/>
        <end position="77"/>
    </location>
</feature>
<keyword evidence="1" id="KW-0472">Membrane</keyword>
<evidence type="ECO:0000313" key="2">
    <source>
        <dbReference type="EMBL" id="MBC5724646.1"/>
    </source>
</evidence>
<dbReference type="EMBL" id="JACOPL010000003">
    <property type="protein sequence ID" value="MBC5724646.1"/>
    <property type="molecule type" value="Genomic_DNA"/>
</dbReference>
<protein>
    <submittedName>
        <fullName evidence="2">Uncharacterized protein</fullName>
    </submittedName>
</protein>
<dbReference type="Proteomes" id="UP000606499">
    <property type="component" value="Unassembled WGS sequence"/>
</dbReference>
<dbReference type="AlphaFoldDB" id="A0A923LST7"/>
<dbReference type="RefSeq" id="WP_054326827.1">
    <property type="nucleotide sequence ID" value="NZ_JACOPL010000003.1"/>
</dbReference>
<accession>A0A923LST7</accession>
<evidence type="ECO:0000313" key="3">
    <source>
        <dbReference type="Proteomes" id="UP000606499"/>
    </source>
</evidence>
<evidence type="ECO:0000256" key="1">
    <source>
        <dbReference type="SAM" id="Phobius"/>
    </source>
</evidence>
<proteinExistence type="predicted"/>
<reference evidence="2" key="1">
    <citation type="submission" date="2020-08" db="EMBL/GenBank/DDBJ databases">
        <title>Genome public.</title>
        <authorList>
            <person name="Liu C."/>
            <person name="Sun Q."/>
        </authorList>
    </citation>
    <scope>NUCLEOTIDE SEQUENCE</scope>
    <source>
        <strain evidence="2">NSJ-28</strain>
    </source>
</reference>
<comment type="caution">
    <text evidence="2">The sequence shown here is derived from an EMBL/GenBank/DDBJ whole genome shotgun (WGS) entry which is preliminary data.</text>
</comment>
<keyword evidence="1" id="KW-1133">Transmembrane helix</keyword>
<sequence>MPWCPKCKAEFREGFSVCNTCHVPLIDHIPDGTETIAEPAQPDEAWLREDGKRTKLLRLLRTLIILFLALAVVLLLADKGI</sequence>
<gene>
    <name evidence="2" type="ORF">H8S45_04120</name>
</gene>
<organism evidence="2 3">
    <name type="scientific">Agathobaculum faecis</name>
    <dbReference type="NCBI Taxonomy" id="2763013"/>
    <lineage>
        <taxon>Bacteria</taxon>
        <taxon>Bacillati</taxon>
        <taxon>Bacillota</taxon>
        <taxon>Clostridia</taxon>
        <taxon>Eubacteriales</taxon>
        <taxon>Butyricicoccaceae</taxon>
        <taxon>Agathobaculum</taxon>
    </lineage>
</organism>
<keyword evidence="1" id="KW-0812">Transmembrane</keyword>
<name>A0A923LST7_9FIRM</name>